<dbReference type="PANTHER" id="PTHR39569:SF1">
    <property type="entry name" value="INORGANIC TRIPHOSPHATASE"/>
    <property type="match status" value="1"/>
</dbReference>
<evidence type="ECO:0000313" key="4">
    <source>
        <dbReference type="Proteomes" id="UP000321832"/>
    </source>
</evidence>
<feature type="compositionally biased region" description="Low complexity" evidence="1">
    <location>
        <begin position="397"/>
        <end position="410"/>
    </location>
</feature>
<gene>
    <name evidence="3" type="ORF">FSC37_04260</name>
</gene>
<feature type="region of interest" description="Disordered" evidence="1">
    <location>
        <begin position="304"/>
        <end position="458"/>
    </location>
</feature>
<dbReference type="AlphaFoldDB" id="A0A5C6TY85"/>
<dbReference type="InterPro" id="IPR007899">
    <property type="entry name" value="CHAD_dom"/>
</dbReference>
<dbReference type="CDD" id="cd07756">
    <property type="entry name" value="CYTH-like_Pase_CHAD"/>
    <property type="match status" value="1"/>
</dbReference>
<dbReference type="Pfam" id="PF05235">
    <property type="entry name" value="CHAD"/>
    <property type="match status" value="1"/>
</dbReference>
<dbReference type="Pfam" id="PF01928">
    <property type="entry name" value="CYTH"/>
    <property type="match status" value="1"/>
</dbReference>
<feature type="compositionally biased region" description="Low complexity" evidence="1">
    <location>
        <begin position="344"/>
        <end position="366"/>
    </location>
</feature>
<feature type="compositionally biased region" description="Basic residues" evidence="1">
    <location>
        <begin position="512"/>
        <end position="526"/>
    </location>
</feature>
<dbReference type="GO" id="GO:0050355">
    <property type="term" value="F:inorganic triphosphate phosphatase activity"/>
    <property type="evidence" value="ECO:0007669"/>
    <property type="project" value="InterPro"/>
</dbReference>
<sequence length="535" mass="56361">MTEIELKFQVPHERRETVRAAVAGRGASAMPLRLQAAYFDTDDGLLAGAGVALRLRREGPRWVQTLKATGADAMTRLEHNAPRRERGAAVPALDLALHTGTPAGDRLAALLASRPDATLVCRYRTDIRRTARLLRRHGATLELAFDEGVIVAGEAAVAVCELEIELVAGSPAGLLAVAGEWVARHGLWLDTRSKAERGTMLAQGRAHSPPRKAVDVRLDRAADAASARRIVLAECLQQVTANASTVASGDFAEEHVHQLRVGWRRLRTALQLFAADAQGDAMEAAAADAFRALSAARDAAAIAGPLGGSDRRRDVGQRAAARAAAPATRRPRRPGARRARRCDPAPAARSDGRCAAADSAAARFAGGRSGDGAGARPLASRAAPRGQALRIARRCRAPSAPQARQAPALRRGVRARPVRPQGHGPLPARPGGLATGARRAQRCGRGPRGLAEHPRARSIDGLRARLALGAPGGPGRRLRAGAGGLRRREEALAALSGNGLRDGSAAAPRPVSARRRLRRVARRSRHAASATVAAR</sequence>
<dbReference type="GO" id="GO:0046872">
    <property type="term" value="F:metal ion binding"/>
    <property type="evidence" value="ECO:0007669"/>
    <property type="project" value="TreeGrafter"/>
</dbReference>
<feature type="region of interest" description="Disordered" evidence="1">
    <location>
        <begin position="496"/>
        <end position="535"/>
    </location>
</feature>
<dbReference type="InterPro" id="IPR038186">
    <property type="entry name" value="CHAD_dom_sf"/>
</dbReference>
<proteinExistence type="predicted"/>
<dbReference type="Proteomes" id="UP000321832">
    <property type="component" value="Unassembled WGS sequence"/>
</dbReference>
<feature type="domain" description="CYTH" evidence="2">
    <location>
        <begin position="1"/>
        <end position="205"/>
    </location>
</feature>
<reference evidence="3 4" key="1">
    <citation type="submission" date="2019-08" db="EMBL/GenBank/DDBJ databases">
        <authorList>
            <person name="Khan S.A."/>
            <person name="Jeon C.O."/>
            <person name="Jeong S.E."/>
        </authorList>
    </citation>
    <scope>NUCLEOTIDE SEQUENCE [LARGE SCALE GENOMIC DNA]</scope>
    <source>
        <strain evidence="4">IMCC1728</strain>
    </source>
</reference>
<organism evidence="3 4">
    <name type="scientific">Piscinibacter aquaticus</name>
    <dbReference type="NCBI Taxonomy" id="392597"/>
    <lineage>
        <taxon>Bacteria</taxon>
        <taxon>Pseudomonadati</taxon>
        <taxon>Pseudomonadota</taxon>
        <taxon>Betaproteobacteria</taxon>
        <taxon>Burkholderiales</taxon>
        <taxon>Sphaerotilaceae</taxon>
        <taxon>Piscinibacter</taxon>
    </lineage>
</organism>
<feature type="compositionally biased region" description="Low complexity" evidence="1">
    <location>
        <begin position="317"/>
        <end position="328"/>
    </location>
</feature>
<comment type="caution">
    <text evidence="3">The sequence shown here is derived from an EMBL/GenBank/DDBJ whole genome shotgun (WGS) entry which is preliminary data.</text>
</comment>
<dbReference type="InterPro" id="IPR023577">
    <property type="entry name" value="CYTH_domain"/>
</dbReference>
<dbReference type="InterPro" id="IPR033469">
    <property type="entry name" value="CYTH-like_dom_sf"/>
</dbReference>
<dbReference type="SMART" id="SM00880">
    <property type="entry name" value="CHAD"/>
    <property type="match status" value="1"/>
</dbReference>
<accession>A0A5C6TY85</accession>
<evidence type="ECO:0000259" key="2">
    <source>
        <dbReference type="PROSITE" id="PS51707"/>
    </source>
</evidence>
<dbReference type="PROSITE" id="PS51707">
    <property type="entry name" value="CYTH"/>
    <property type="match status" value="1"/>
</dbReference>
<name>A0A5C6TY85_9BURK</name>
<dbReference type="SUPFAM" id="SSF55154">
    <property type="entry name" value="CYTH-like phosphatases"/>
    <property type="match status" value="1"/>
</dbReference>
<dbReference type="EMBL" id="VOPW01000001">
    <property type="protein sequence ID" value="TXC65583.1"/>
    <property type="molecule type" value="Genomic_DNA"/>
</dbReference>
<dbReference type="Gene3D" id="2.40.320.10">
    <property type="entry name" value="Hypothetical Protein Pfu-838710-001"/>
    <property type="match status" value="1"/>
</dbReference>
<evidence type="ECO:0000313" key="3">
    <source>
        <dbReference type="EMBL" id="TXC65583.1"/>
    </source>
</evidence>
<feature type="compositionally biased region" description="Basic residues" evidence="1">
    <location>
        <begin position="329"/>
        <end position="340"/>
    </location>
</feature>
<keyword evidence="4" id="KW-1185">Reference proteome</keyword>
<protein>
    <submittedName>
        <fullName evidence="3">Inorganic triphosphatase</fullName>
    </submittedName>
</protein>
<dbReference type="SMART" id="SM01118">
    <property type="entry name" value="CYTH"/>
    <property type="match status" value="1"/>
</dbReference>
<dbReference type="PANTHER" id="PTHR39569">
    <property type="entry name" value="INORGANIC TRIPHOSPHATASE"/>
    <property type="match status" value="1"/>
</dbReference>
<evidence type="ECO:0000256" key="1">
    <source>
        <dbReference type="SAM" id="MobiDB-lite"/>
    </source>
</evidence>
<dbReference type="Gene3D" id="1.40.20.10">
    <property type="entry name" value="CHAD domain"/>
    <property type="match status" value="1"/>
</dbReference>
<dbReference type="InterPro" id="IPR039013">
    <property type="entry name" value="YgiF"/>
</dbReference>